<evidence type="ECO:0000313" key="1">
    <source>
        <dbReference type="EMBL" id="UOE36889.1"/>
    </source>
</evidence>
<dbReference type="RefSeq" id="WP_243575409.1">
    <property type="nucleotide sequence ID" value="NZ_CP094529.1"/>
</dbReference>
<dbReference type="Gene3D" id="2.130.10.10">
    <property type="entry name" value="YVTN repeat-like/Quinoprotein amine dehydrogenase"/>
    <property type="match status" value="1"/>
</dbReference>
<keyword evidence="2" id="KW-1185">Reference proteome</keyword>
<organism evidence="1 2">
    <name type="scientific">Chryseobacterium oryzae</name>
    <dbReference type="NCBI Taxonomy" id="2929799"/>
    <lineage>
        <taxon>Bacteria</taxon>
        <taxon>Pseudomonadati</taxon>
        <taxon>Bacteroidota</taxon>
        <taxon>Flavobacteriia</taxon>
        <taxon>Flavobacteriales</taxon>
        <taxon>Weeksellaceae</taxon>
        <taxon>Chryseobacterium group</taxon>
        <taxon>Chryseobacterium</taxon>
    </lineage>
</organism>
<dbReference type="InterPro" id="IPR015943">
    <property type="entry name" value="WD40/YVTN_repeat-like_dom_sf"/>
</dbReference>
<gene>
    <name evidence="1" type="ORF">MTP08_07365</name>
</gene>
<name>A0ABY4BCL8_9FLAO</name>
<dbReference type="SUPFAM" id="SSF110296">
    <property type="entry name" value="Oligoxyloglucan reducing end-specific cellobiohydrolase"/>
    <property type="match status" value="1"/>
</dbReference>
<evidence type="ECO:0000313" key="2">
    <source>
        <dbReference type="Proteomes" id="UP000831068"/>
    </source>
</evidence>
<keyword evidence="1" id="KW-0378">Hydrolase</keyword>
<reference evidence="1 2" key="1">
    <citation type="submission" date="2022-03" db="EMBL/GenBank/DDBJ databases">
        <title>Chryseobacterium sp. isolated from the Andong Sikhe.</title>
        <authorList>
            <person name="Won M."/>
            <person name="Kim S.-J."/>
            <person name="Kwon S.-W."/>
        </authorList>
    </citation>
    <scope>NUCLEOTIDE SEQUENCE [LARGE SCALE GENOMIC DNA]</scope>
    <source>
        <strain evidence="1 2">ADR-1</strain>
    </source>
</reference>
<sequence length="335" mass="38385">MKKILLLSFCILSLGCFSQKIESFTTIFNDKISIRAIELHDGKVWYSGTDSKFGYVDLKNPKNQKQILLSDKKLQFRTLAQDKKYFFAINVERPAEFFKIDKKSLQYEVISKDTAKTAFYDALMFHNRKFYTLSDPDHNLKLKFLEFDYNKNHFNSKLYDNPLLRKGEGAFAGSNTNISAFKDWIWIATSWKILRLNLKNNAIEPFYTGMETGFSTGIFSIDFYDENFGIAVGGNYMYPEDNQSNIATTTNGGKDWKVQASGKNGGYKSCVKIRPRSKGKDIIAAGSKNIEFSDDYGKSWTTISNENGFFVCKWINKNTVVLAGKDKIAVMKLQW</sequence>
<dbReference type="PROSITE" id="PS51257">
    <property type="entry name" value="PROKAR_LIPOPROTEIN"/>
    <property type="match status" value="1"/>
</dbReference>
<proteinExistence type="predicted"/>
<dbReference type="GO" id="GO:0016787">
    <property type="term" value="F:hydrolase activity"/>
    <property type="evidence" value="ECO:0007669"/>
    <property type="project" value="UniProtKB-KW"/>
</dbReference>
<dbReference type="Proteomes" id="UP000831068">
    <property type="component" value="Chromosome"/>
</dbReference>
<accession>A0ABY4BCL8</accession>
<protein>
    <submittedName>
        <fullName evidence="1">Glycosyl hydrolase</fullName>
    </submittedName>
</protein>
<dbReference type="EMBL" id="CP094529">
    <property type="protein sequence ID" value="UOE36889.1"/>
    <property type="molecule type" value="Genomic_DNA"/>
</dbReference>